<keyword evidence="12 16" id="KW-0830">Ubiquinone</keyword>
<dbReference type="PANTHER" id="PTHR42829:SF2">
    <property type="entry name" value="NADH-UBIQUINONE OXIDOREDUCTASE CHAIN 5"/>
    <property type="match status" value="1"/>
</dbReference>
<feature type="transmembrane region" description="Helical" evidence="16">
    <location>
        <begin position="89"/>
        <end position="110"/>
    </location>
</feature>
<keyword evidence="14 16" id="KW-0472">Membrane</keyword>
<feature type="transmembrane region" description="Helical" evidence="16">
    <location>
        <begin position="331"/>
        <end position="353"/>
    </location>
</feature>
<dbReference type="Pfam" id="PF00662">
    <property type="entry name" value="Proton_antipo_N"/>
    <property type="match status" value="1"/>
</dbReference>
<sequence length="611" mass="67690">MHPTLITMTSSLIIIFVLLTYPMITTLSPTQKDPTWALTQVKTAVKLAFFTSLLPLFLFLSEGAEAIITNWTWMNTHTFDINISLKFDFYSVIFVPVALYVTWSILEFASWYMHSDPYMNQFFKYLLTFLIAMIILVTANNMFQLFIGWEGVGIMSFLLIGWWYARTDANTAALQAVLYNRVGDIGLIFAMAWMATNLNSWEMQQMFSISKEYDLTFPLFGLILAATGKSAQFGLHPWLPSAMEGPTPVSALLHSSTMVVAGIFLLIRMSPLMENNPYALTLCLCLGALTTLFTATCALTQNDIKKIVAFSTSSQLGLMMVTIGLGQPQLAFLHICTHAFFKAMLFLCSGSIIHSLNDEQDIRKMGGMHNLTPFTSSCLTIGSLALTGTPFLAGFFSKDAIIEALNTSHLNAWALTLTLLATSFTAVYSLRVVFFVSMGYPRFNVLSPINENNPTVINPIKRLAWGSIVAGLLIISNLLPLKTPIMTMPPILKLAALLVTVLGLLTALELANLTNKQFKIFPQMNLHNFSNMLGFFPSVIHRLPPKLSLMLGQSIASQAVDQTWLEKVGPKAATSLNMPLITTTSNAQMGMIKTYLTLFLLTLMIALLLTN</sequence>
<organism evidence="20">
    <name type="scientific">Perccottus glenii</name>
    <name type="common">Chinese sleeper</name>
    <dbReference type="NCBI Taxonomy" id="284583"/>
    <lineage>
        <taxon>Eukaryota</taxon>
        <taxon>Metazoa</taxon>
        <taxon>Chordata</taxon>
        <taxon>Craniata</taxon>
        <taxon>Vertebrata</taxon>
        <taxon>Euteleostomi</taxon>
        <taxon>Actinopterygii</taxon>
        <taxon>Neopterygii</taxon>
        <taxon>Teleostei</taxon>
        <taxon>Neoteleostei</taxon>
        <taxon>Acanthomorphata</taxon>
        <taxon>Gobiaria</taxon>
        <taxon>Gobiiformes</taxon>
        <taxon>Gobioidei</taxon>
        <taxon>Odontobutidae</taxon>
        <taxon>Perccottus</taxon>
    </lineage>
</organism>
<dbReference type="InterPro" id="IPR010934">
    <property type="entry name" value="NADH_DH_su5_C"/>
</dbReference>
<feature type="transmembrane region" description="Helical" evidence="16">
    <location>
        <begin position="47"/>
        <end position="69"/>
    </location>
</feature>
<geneLocation type="mitochondrion" evidence="20"/>
<feature type="domain" description="NADH dehydrogenase subunit 5 C-terminal" evidence="19">
    <location>
        <begin position="428"/>
        <end position="609"/>
    </location>
</feature>
<dbReference type="GO" id="GO:0042773">
    <property type="term" value="P:ATP synthesis coupled electron transport"/>
    <property type="evidence" value="ECO:0007669"/>
    <property type="project" value="InterPro"/>
</dbReference>
<dbReference type="PANTHER" id="PTHR42829">
    <property type="entry name" value="NADH-UBIQUINONE OXIDOREDUCTASE CHAIN 5"/>
    <property type="match status" value="1"/>
</dbReference>
<evidence type="ECO:0000256" key="6">
    <source>
        <dbReference type="ARBA" id="ARBA00022692"/>
    </source>
</evidence>
<evidence type="ECO:0000256" key="13">
    <source>
        <dbReference type="ARBA" id="ARBA00023128"/>
    </source>
</evidence>
<keyword evidence="4 16" id="KW-0813">Transport</keyword>
<feature type="transmembrane region" description="Helical" evidence="16">
    <location>
        <begin position="279"/>
        <end position="300"/>
    </location>
</feature>
<feature type="transmembrane region" description="Helical" evidence="16">
    <location>
        <begin position="413"/>
        <end position="441"/>
    </location>
</feature>
<dbReference type="NCBIfam" id="TIGR01974">
    <property type="entry name" value="NDH_I_L"/>
    <property type="match status" value="1"/>
</dbReference>
<dbReference type="Pfam" id="PF00361">
    <property type="entry name" value="Proton_antipo_M"/>
    <property type="match status" value="1"/>
</dbReference>
<keyword evidence="9" id="KW-0249">Electron transport</keyword>
<evidence type="ECO:0000256" key="7">
    <source>
        <dbReference type="ARBA" id="ARBA00022792"/>
    </source>
</evidence>
<evidence type="ECO:0000256" key="10">
    <source>
        <dbReference type="ARBA" id="ARBA00022989"/>
    </source>
</evidence>
<feature type="transmembrane region" description="Helical" evidence="16">
    <location>
        <begin position="307"/>
        <end position="325"/>
    </location>
</feature>
<feature type="transmembrane region" description="Helical" evidence="16">
    <location>
        <begin position="592"/>
        <end position="610"/>
    </location>
</feature>
<evidence type="ECO:0000256" key="14">
    <source>
        <dbReference type="ARBA" id="ARBA00023136"/>
    </source>
</evidence>
<dbReference type="GO" id="GO:0015990">
    <property type="term" value="P:electron transport coupled proton transport"/>
    <property type="evidence" value="ECO:0007669"/>
    <property type="project" value="TreeGrafter"/>
</dbReference>
<keyword evidence="13 16" id="KW-0496">Mitochondrion</keyword>
<reference evidence="20" key="1">
    <citation type="journal article" date="2014" name="Mitochondrial DNA">
        <title>New complete mitochondrial genome of the Perccottus glenii (Perciformes, Odontobutidae): additional non-coding region.</title>
        <authorList>
            <person name="Chen X."/>
            <person name="Shi Y."/>
            <person name="Zhong L."/>
            <person name="Wang M."/>
            <person name="Sun L."/>
            <person name="Yang G."/>
        </authorList>
    </citation>
    <scope>NUCLEOTIDE SEQUENCE</scope>
</reference>
<keyword evidence="5" id="KW-0679">Respiratory chain</keyword>
<proteinExistence type="inferred from homology"/>
<feature type="transmembrane region" description="Helical" evidence="16">
    <location>
        <begin position="462"/>
        <end position="479"/>
    </location>
</feature>
<dbReference type="EMBL" id="KM657956">
    <property type="protein sequence ID" value="AIU56786.1"/>
    <property type="molecule type" value="Genomic_DNA"/>
</dbReference>
<dbReference type="PRINTS" id="PR01434">
    <property type="entry name" value="NADHDHGNASE5"/>
</dbReference>
<dbReference type="AlphaFoldDB" id="A0A0U1XMI5"/>
<evidence type="ECO:0000256" key="5">
    <source>
        <dbReference type="ARBA" id="ARBA00022660"/>
    </source>
</evidence>
<dbReference type="GO" id="GO:0005743">
    <property type="term" value="C:mitochondrial inner membrane"/>
    <property type="evidence" value="ECO:0007669"/>
    <property type="project" value="UniProtKB-SubCell"/>
</dbReference>
<protein>
    <recommendedName>
        <fullName evidence="3 16">NADH-ubiquinone oxidoreductase chain 5</fullName>
        <ecNumber evidence="2 16">7.1.1.2</ecNumber>
    </recommendedName>
</protein>
<keyword evidence="8" id="KW-1278">Translocase</keyword>
<dbReference type="GO" id="GO:0008137">
    <property type="term" value="F:NADH dehydrogenase (ubiquinone) activity"/>
    <property type="evidence" value="ECO:0007669"/>
    <property type="project" value="UniProtKB-EC"/>
</dbReference>
<evidence type="ECO:0000256" key="9">
    <source>
        <dbReference type="ARBA" id="ARBA00022982"/>
    </source>
</evidence>
<dbReference type="Pfam" id="PF06455">
    <property type="entry name" value="NADH5_C"/>
    <property type="match status" value="1"/>
</dbReference>
<dbReference type="EC" id="7.1.1.2" evidence="2 16"/>
<comment type="subcellular location">
    <subcellularLocation>
        <location evidence="1">Mitochondrion inner membrane</location>
        <topology evidence="1">Multi-pass membrane protein</topology>
    </subcellularLocation>
</comment>
<keyword evidence="10 16" id="KW-1133">Transmembrane helix</keyword>
<comment type="catalytic activity">
    <reaction evidence="15 16">
        <text>a ubiquinone + NADH + 5 H(+)(in) = a ubiquinol + NAD(+) + 4 H(+)(out)</text>
        <dbReference type="Rhea" id="RHEA:29091"/>
        <dbReference type="Rhea" id="RHEA-COMP:9565"/>
        <dbReference type="Rhea" id="RHEA-COMP:9566"/>
        <dbReference type="ChEBI" id="CHEBI:15378"/>
        <dbReference type="ChEBI" id="CHEBI:16389"/>
        <dbReference type="ChEBI" id="CHEBI:17976"/>
        <dbReference type="ChEBI" id="CHEBI:57540"/>
        <dbReference type="ChEBI" id="CHEBI:57945"/>
        <dbReference type="EC" id="7.1.1.2"/>
    </reaction>
</comment>
<feature type="transmembrane region" description="Helical" evidence="16">
    <location>
        <begin position="374"/>
        <end position="393"/>
    </location>
</feature>
<dbReference type="GO" id="GO:0003954">
    <property type="term" value="F:NADH dehydrogenase activity"/>
    <property type="evidence" value="ECO:0007669"/>
    <property type="project" value="TreeGrafter"/>
</dbReference>
<evidence type="ECO:0000256" key="2">
    <source>
        <dbReference type="ARBA" id="ARBA00012944"/>
    </source>
</evidence>
<evidence type="ECO:0000256" key="11">
    <source>
        <dbReference type="ARBA" id="ARBA00023027"/>
    </source>
</evidence>
<gene>
    <name evidence="20" type="primary">ND5</name>
</gene>
<evidence type="ECO:0000259" key="17">
    <source>
        <dbReference type="Pfam" id="PF00361"/>
    </source>
</evidence>
<feature type="transmembrane region" description="Helical" evidence="16">
    <location>
        <begin position="247"/>
        <end position="267"/>
    </location>
</feature>
<feature type="domain" description="NADH:quinone oxidoreductase/Mrp antiporter transmembrane" evidence="17">
    <location>
        <begin position="139"/>
        <end position="420"/>
    </location>
</feature>
<keyword evidence="6 16" id="KW-0812">Transmembrane</keyword>
<dbReference type="InterPro" id="IPR018393">
    <property type="entry name" value="NADHpl_OxRdtase_5_subgr"/>
</dbReference>
<comment type="function">
    <text evidence="16">Core subunit of the mitochondrial membrane respiratory chain NADH dehydrogenase (Complex I) which catalyzes electron transfer from NADH through the respiratory chain, using ubiquinone as an electron acceptor. Essential for the catalytic activity and assembly of complex I.</text>
</comment>
<evidence type="ECO:0000256" key="4">
    <source>
        <dbReference type="ARBA" id="ARBA00022448"/>
    </source>
</evidence>
<dbReference type="InterPro" id="IPR001516">
    <property type="entry name" value="Proton_antipo_N"/>
</dbReference>
<feature type="transmembrane region" description="Helical" evidence="16">
    <location>
        <begin position="6"/>
        <end position="27"/>
    </location>
</feature>
<feature type="transmembrane region" description="Helical" evidence="16">
    <location>
        <begin position="122"/>
        <end position="139"/>
    </location>
</feature>
<name>A0A0U1XMI5_9GOBI</name>
<evidence type="ECO:0000259" key="19">
    <source>
        <dbReference type="Pfam" id="PF06455"/>
    </source>
</evidence>
<dbReference type="InterPro" id="IPR003945">
    <property type="entry name" value="NU5C-like"/>
</dbReference>
<comment type="similarity">
    <text evidence="16">Belongs to the complex I subunit 5 family.</text>
</comment>
<evidence type="ECO:0000256" key="15">
    <source>
        <dbReference type="ARBA" id="ARBA00049551"/>
    </source>
</evidence>
<keyword evidence="7" id="KW-0999">Mitochondrion inner membrane</keyword>
<feature type="transmembrane region" description="Helical" evidence="16">
    <location>
        <begin position="491"/>
        <end position="511"/>
    </location>
</feature>
<evidence type="ECO:0000256" key="8">
    <source>
        <dbReference type="ARBA" id="ARBA00022967"/>
    </source>
</evidence>
<feature type="transmembrane region" description="Helical" evidence="16">
    <location>
        <begin position="145"/>
        <end position="165"/>
    </location>
</feature>
<evidence type="ECO:0000256" key="3">
    <source>
        <dbReference type="ARBA" id="ARBA00021096"/>
    </source>
</evidence>
<dbReference type="InterPro" id="IPR001750">
    <property type="entry name" value="ND/Mrp_TM"/>
</dbReference>
<keyword evidence="11 16" id="KW-0520">NAD</keyword>
<feature type="transmembrane region" description="Helical" evidence="16">
    <location>
        <begin position="177"/>
        <end position="195"/>
    </location>
</feature>
<evidence type="ECO:0000256" key="12">
    <source>
        <dbReference type="ARBA" id="ARBA00023075"/>
    </source>
</evidence>
<evidence type="ECO:0000256" key="1">
    <source>
        <dbReference type="ARBA" id="ARBA00004448"/>
    </source>
</evidence>
<evidence type="ECO:0000313" key="20">
    <source>
        <dbReference type="EMBL" id="AIU56786.1"/>
    </source>
</evidence>
<evidence type="ECO:0000259" key="18">
    <source>
        <dbReference type="Pfam" id="PF00662"/>
    </source>
</evidence>
<feature type="transmembrane region" description="Helical" evidence="16">
    <location>
        <begin position="215"/>
        <end position="235"/>
    </location>
</feature>
<evidence type="ECO:0000256" key="16">
    <source>
        <dbReference type="RuleBase" id="RU003404"/>
    </source>
</evidence>
<accession>A0A0U1XMI5</accession>
<feature type="domain" description="NADH-Ubiquinone oxidoreductase (complex I) chain 5 N-terminal" evidence="18">
    <location>
        <begin position="73"/>
        <end position="123"/>
    </location>
</feature>